<evidence type="ECO:0000259" key="2">
    <source>
        <dbReference type="Pfam" id="PF02698"/>
    </source>
</evidence>
<dbReference type="Gene3D" id="3.40.50.620">
    <property type="entry name" value="HUPs"/>
    <property type="match status" value="1"/>
</dbReference>
<dbReference type="Proteomes" id="UP001144612">
    <property type="component" value="Unassembled WGS sequence"/>
</dbReference>
<keyword evidence="1" id="KW-0472">Membrane</keyword>
<dbReference type="InterPro" id="IPR003848">
    <property type="entry name" value="DUF218"/>
</dbReference>
<reference evidence="3" key="1">
    <citation type="submission" date="2022-12" db="EMBL/GenBank/DDBJ databases">
        <title>Clostridium sp. nov., isolated from industrial wastewater.</title>
        <authorList>
            <person name="Jiayan W."/>
        </authorList>
    </citation>
    <scope>NUCLEOTIDE SEQUENCE</scope>
    <source>
        <strain evidence="3">ZC22-4</strain>
    </source>
</reference>
<proteinExistence type="predicted"/>
<sequence length="255" mass="29444">MKLFKNKSLQMLGVLCVIYYISLILYGGQVSFSKFWLLIGGSLIFYGLVKSKYNYKMPKLNNLMKGILYVIAFMWLISFMVIEGLIIKHGINQEMRETKYLLVLGAGVKGERMSQTLRDRMYKSLEYIRKYPNVKIIVSGGKGNGESISEAEAMKRFLVVNGVDEKNIIKEDKSTNTYENLKYTKEMFNKFSDQSNLNISMVTTNFHMYRAQFLAKKAGIESYAVPAKMNFILIPNYYVREYFAVINSCILNQLL</sequence>
<name>A0ABT4DDX3_9CLOT</name>
<evidence type="ECO:0000313" key="3">
    <source>
        <dbReference type="EMBL" id="MCY6959326.1"/>
    </source>
</evidence>
<dbReference type="PANTHER" id="PTHR30336">
    <property type="entry name" value="INNER MEMBRANE PROTEIN, PROBABLE PERMEASE"/>
    <property type="match status" value="1"/>
</dbReference>
<dbReference type="RefSeq" id="WP_268061753.1">
    <property type="nucleotide sequence ID" value="NZ_JAPQFJ010000012.1"/>
</dbReference>
<keyword evidence="1" id="KW-1133">Transmembrane helix</keyword>
<gene>
    <name evidence="3" type="ORF">OW729_11980</name>
</gene>
<accession>A0ABT4DDX3</accession>
<feature type="transmembrane region" description="Helical" evidence="1">
    <location>
        <begin position="35"/>
        <end position="55"/>
    </location>
</feature>
<keyword evidence="1" id="KW-0812">Transmembrane</keyword>
<feature type="domain" description="DUF218" evidence="2">
    <location>
        <begin position="100"/>
        <end position="243"/>
    </location>
</feature>
<evidence type="ECO:0000256" key="1">
    <source>
        <dbReference type="SAM" id="Phobius"/>
    </source>
</evidence>
<dbReference type="CDD" id="cd06259">
    <property type="entry name" value="YdcF-like"/>
    <property type="match status" value="1"/>
</dbReference>
<keyword evidence="4" id="KW-1185">Reference proteome</keyword>
<evidence type="ECO:0000313" key="4">
    <source>
        <dbReference type="Proteomes" id="UP001144612"/>
    </source>
</evidence>
<dbReference type="PANTHER" id="PTHR30336:SF4">
    <property type="entry name" value="ENVELOPE BIOGENESIS FACTOR ELYC"/>
    <property type="match status" value="1"/>
</dbReference>
<organism evidence="3 4">
    <name type="scientific">Clostridium brassicae</name>
    <dbReference type="NCBI Taxonomy" id="2999072"/>
    <lineage>
        <taxon>Bacteria</taxon>
        <taxon>Bacillati</taxon>
        <taxon>Bacillota</taxon>
        <taxon>Clostridia</taxon>
        <taxon>Eubacteriales</taxon>
        <taxon>Clostridiaceae</taxon>
        <taxon>Clostridium</taxon>
    </lineage>
</organism>
<comment type="caution">
    <text evidence="3">The sequence shown here is derived from an EMBL/GenBank/DDBJ whole genome shotgun (WGS) entry which is preliminary data.</text>
</comment>
<dbReference type="InterPro" id="IPR051599">
    <property type="entry name" value="Cell_Envelope_Assoc"/>
</dbReference>
<dbReference type="InterPro" id="IPR014729">
    <property type="entry name" value="Rossmann-like_a/b/a_fold"/>
</dbReference>
<feature type="transmembrane region" description="Helical" evidence="1">
    <location>
        <begin position="67"/>
        <end position="87"/>
    </location>
</feature>
<dbReference type="Pfam" id="PF02698">
    <property type="entry name" value="DUF218"/>
    <property type="match status" value="1"/>
</dbReference>
<dbReference type="EMBL" id="JAPQFJ010000012">
    <property type="protein sequence ID" value="MCY6959326.1"/>
    <property type="molecule type" value="Genomic_DNA"/>
</dbReference>
<feature type="transmembrane region" description="Helical" evidence="1">
    <location>
        <begin position="12"/>
        <end position="29"/>
    </location>
</feature>
<protein>
    <submittedName>
        <fullName evidence="3">YdcF family protein</fullName>
    </submittedName>
</protein>